<feature type="region of interest" description="Disordered" evidence="1">
    <location>
        <begin position="656"/>
        <end position="701"/>
    </location>
</feature>
<evidence type="ECO:0000313" key="3">
    <source>
        <dbReference type="Proteomes" id="UP000673552"/>
    </source>
</evidence>
<feature type="compositionally biased region" description="Basic residues" evidence="1">
    <location>
        <begin position="679"/>
        <end position="689"/>
    </location>
</feature>
<evidence type="ECO:0000313" key="2">
    <source>
        <dbReference type="EMBL" id="KAG5469318.1"/>
    </source>
</evidence>
<accession>A0A836H3I3</accession>
<comment type="caution">
    <text evidence="2">The sequence shown here is derived from an EMBL/GenBank/DDBJ whole genome shotgun (WGS) entry which is preliminary data.</text>
</comment>
<gene>
    <name evidence="2" type="ORF">LSCM1_02533</name>
</gene>
<feature type="compositionally biased region" description="Basic and acidic residues" evidence="1">
    <location>
        <begin position="9"/>
        <end position="18"/>
    </location>
</feature>
<dbReference type="Proteomes" id="UP000673552">
    <property type="component" value="Unassembled WGS sequence"/>
</dbReference>
<reference evidence="3" key="2">
    <citation type="journal article" date="2021" name="Sci. Data">
        <title>Chromosome-scale genome sequencing, assembly and annotation of six genomes from subfamily Leishmaniinae.</title>
        <authorList>
            <person name="Almutairi H."/>
            <person name="Urbaniak M.D."/>
            <person name="Bates M.D."/>
            <person name="Jariyapan N."/>
            <person name="Kwakye-Nuako G."/>
            <person name="Thomaz Soccol V."/>
            <person name="Al-Salem W.S."/>
            <person name="Dillon R.J."/>
            <person name="Bates P.A."/>
            <person name="Gatherer D."/>
        </authorList>
    </citation>
    <scope>NUCLEOTIDE SEQUENCE [LARGE SCALE GENOMIC DNA]</scope>
</reference>
<dbReference type="AlphaFoldDB" id="A0A836H3I3"/>
<keyword evidence="3" id="KW-1185">Reference proteome</keyword>
<protein>
    <submittedName>
        <fullName evidence="2">Uncharacterized protein</fullName>
    </submittedName>
</protein>
<dbReference type="KEGG" id="lmat:92512628"/>
<reference evidence="3" key="1">
    <citation type="journal article" date="2021" name="Microbiol. Resour. Announc.">
        <title>LGAAP: Leishmaniinae Genome Assembly and Annotation Pipeline.</title>
        <authorList>
            <person name="Almutairi H."/>
            <person name="Urbaniak M.D."/>
            <person name="Bates M.D."/>
            <person name="Jariyapan N."/>
            <person name="Kwakye-Nuako G."/>
            <person name="Thomaz-Soccol V."/>
            <person name="Al-Salem W.S."/>
            <person name="Dillon R.J."/>
            <person name="Bates P.A."/>
            <person name="Gatherer D."/>
        </authorList>
    </citation>
    <scope>NUCLEOTIDE SEQUENCE [LARGE SCALE GENOMIC DNA]</scope>
</reference>
<proteinExistence type="predicted"/>
<dbReference type="EMBL" id="JAFEUZ010000033">
    <property type="protein sequence ID" value="KAG5469318.1"/>
    <property type="molecule type" value="Genomic_DNA"/>
</dbReference>
<evidence type="ECO:0000256" key="1">
    <source>
        <dbReference type="SAM" id="MobiDB-lite"/>
    </source>
</evidence>
<feature type="region of interest" description="Disordered" evidence="1">
    <location>
        <begin position="1"/>
        <end position="25"/>
    </location>
</feature>
<name>A0A836H3I3_9TRYP</name>
<feature type="region of interest" description="Disordered" evidence="1">
    <location>
        <begin position="466"/>
        <end position="491"/>
    </location>
</feature>
<feature type="compositionally biased region" description="Low complexity" evidence="1">
    <location>
        <begin position="657"/>
        <end position="666"/>
    </location>
</feature>
<sequence>MEPGSQLRSPDDIARRAASESSALTPSQQARLRRLRIKRTHQRLLSHAQWSLWLRRRRRLWHRRRPLARRRHLARQLALEYGRPIGLCGCCRRRRHAAQHSAPARKVVTQWLPSHSRLVKRFHYRIVSLAVQPSVACATLSKAAATLSSPHDSAAAFSSTAPCETRRARRLRLRASCAARVAIPCEPARKDQRFLQRWTTALAAQSCRLLCGCNRRNDQPEKACVPSSAPAAAATMLADLSHHCVYALAPRGKWPFSGAECCVSDWLKDTAAATWSALTILIEVLRLRPDAEDVSAALSGVVFALSPTARHHRTRQAPATAVHGHMWSAGAACLSDAVLRAGDVSGGSVSTLSRHTRVVPVVLVASLRPNTSVTALDVLLFSEGPVHFTRRAMAQFNIQLVSLWNPCARSLVHASVFEYWRCELSAPSSISEPEALSTFKRIFQRCARVYRRLQLRPPHPRRDLRVRKGKLCKPPPRRNAPSSGAGAAEARTAAHGCPHRALLPGHQSQRLSLVAFPSLSSPFIRDQRGSEPADERSAPYAWRLALLVRSPASGRRTSRTRIRGVAAESAPASAGAKGAAVTLSVRHVCLKSRQARRAHFQLTRRFFGLLLMAPPTAEATCSGAAARGRCRALGFEDRATLLHLVGRPAYPMDYGLSRPSAAAQQRQRQRSRPTPIKARVTRQSRKRSRTPTDRTSAVAAPTTAPLPSYSRIMEYYGNVSNAVCRVFVRAAHTDRKLPALHSSTGTILLQCRWRQQREDSASLAPCVERVGVVSSSAFFAQRFGCMVAPVWCCFPEAAWKTGGGAMLAALTNEDEGAPLVSPPRDRWTAAALAGDAAASFRALGYLLAPPEVADDLLRRSALFQRDDLPRPRTRSRHQRALDLRLGRAARALETLLYDPLICSPVQLIEWYA</sequence>
<dbReference type="RefSeq" id="XP_067175491.1">
    <property type="nucleotide sequence ID" value="XM_067320116.1"/>
</dbReference>
<dbReference type="OrthoDB" id="273511at2759"/>
<dbReference type="GeneID" id="92512628"/>
<organism evidence="2 3">
    <name type="scientific">Leishmania martiniquensis</name>
    <dbReference type="NCBI Taxonomy" id="1580590"/>
    <lineage>
        <taxon>Eukaryota</taxon>
        <taxon>Discoba</taxon>
        <taxon>Euglenozoa</taxon>
        <taxon>Kinetoplastea</taxon>
        <taxon>Metakinetoplastina</taxon>
        <taxon>Trypanosomatida</taxon>
        <taxon>Trypanosomatidae</taxon>
        <taxon>Leishmaniinae</taxon>
        <taxon>Leishmania</taxon>
    </lineage>
</organism>